<evidence type="ECO:0000313" key="3">
    <source>
        <dbReference type="Proteomes" id="UP001358586"/>
    </source>
</evidence>
<gene>
    <name evidence="2" type="ORF">PVK06_010298</name>
</gene>
<sequence>MGPSIRRYCSRVELKFCCPILYRARVLEVNKFNQNGSSLLDQVVCGTQLPIKGTGWEFFIADEVFNTGSGINLIVVLFLDCVQDNECSETWRLTGFYENPNKRSRNKSWELLLHLRHDQMLHWLVVGDFNKIMNSFEKKGGRLRSKRQCLNFETCWMIVGLMIWALLVGGSRGSKVDSCQLISKKDLIEEDPSNEVLAEITDIQLGLNLEIDKEELFWEQRARVNWLQYRDRNTNFFHKVAVQCHNQSRITGLEGENGCWFSMNEEMLQLTLKYFDNLFSASNTCDDEQLFGLVEKWITTSMNDELLKPFMEEDIARAIKSMISLKAPSVDANNYRDFYNLPCAMHIPAMPYSTNLFQRRLNVDVVCPFCKEAPEDSDHLMWSCGILQQLWASLNIMIAPSGITLNYKDQFVNTFHATDESNRQV</sequence>
<dbReference type="EMBL" id="JARKNE010000004">
    <property type="protein sequence ID" value="KAK5834622.1"/>
    <property type="molecule type" value="Genomic_DNA"/>
</dbReference>
<accession>A0ABR0Q6G1</accession>
<keyword evidence="1" id="KW-0472">Membrane</keyword>
<reference evidence="2 3" key="1">
    <citation type="submission" date="2023-03" db="EMBL/GenBank/DDBJ databases">
        <title>WGS of Gossypium arboreum.</title>
        <authorList>
            <person name="Yu D."/>
        </authorList>
    </citation>
    <scope>NUCLEOTIDE SEQUENCE [LARGE SCALE GENOMIC DNA]</scope>
    <source>
        <tissue evidence="2">Leaf</tissue>
    </source>
</reference>
<evidence type="ECO:0000256" key="1">
    <source>
        <dbReference type="SAM" id="Phobius"/>
    </source>
</evidence>
<proteinExistence type="predicted"/>
<keyword evidence="1" id="KW-0812">Transmembrane</keyword>
<evidence type="ECO:0008006" key="4">
    <source>
        <dbReference type="Google" id="ProtNLM"/>
    </source>
</evidence>
<comment type="caution">
    <text evidence="2">The sequence shown here is derived from an EMBL/GenBank/DDBJ whole genome shotgun (WGS) entry which is preliminary data.</text>
</comment>
<feature type="transmembrane region" description="Helical" evidence="1">
    <location>
        <begin position="149"/>
        <end position="170"/>
    </location>
</feature>
<keyword evidence="3" id="KW-1185">Reference proteome</keyword>
<organism evidence="2 3">
    <name type="scientific">Gossypium arboreum</name>
    <name type="common">Tree cotton</name>
    <name type="synonym">Gossypium nanking</name>
    <dbReference type="NCBI Taxonomy" id="29729"/>
    <lineage>
        <taxon>Eukaryota</taxon>
        <taxon>Viridiplantae</taxon>
        <taxon>Streptophyta</taxon>
        <taxon>Embryophyta</taxon>
        <taxon>Tracheophyta</taxon>
        <taxon>Spermatophyta</taxon>
        <taxon>Magnoliopsida</taxon>
        <taxon>eudicotyledons</taxon>
        <taxon>Gunneridae</taxon>
        <taxon>Pentapetalae</taxon>
        <taxon>rosids</taxon>
        <taxon>malvids</taxon>
        <taxon>Malvales</taxon>
        <taxon>Malvaceae</taxon>
        <taxon>Malvoideae</taxon>
        <taxon>Gossypium</taxon>
    </lineage>
</organism>
<keyword evidence="1" id="KW-1133">Transmembrane helix</keyword>
<name>A0ABR0Q6G1_GOSAR</name>
<protein>
    <recommendedName>
        <fullName evidence="4">Reverse transcriptase zinc-binding domain-containing protein</fullName>
    </recommendedName>
</protein>
<dbReference type="Proteomes" id="UP001358586">
    <property type="component" value="Chromosome 4"/>
</dbReference>
<evidence type="ECO:0000313" key="2">
    <source>
        <dbReference type="EMBL" id="KAK5834622.1"/>
    </source>
</evidence>